<evidence type="ECO:0000256" key="1">
    <source>
        <dbReference type="SAM" id="MobiDB-lite"/>
    </source>
</evidence>
<gene>
    <name evidence="2" type="ORF">WH47_02309</name>
</gene>
<feature type="region of interest" description="Disordered" evidence="1">
    <location>
        <begin position="53"/>
        <end position="235"/>
    </location>
</feature>
<dbReference type="EMBL" id="KQ414694">
    <property type="protein sequence ID" value="KOC63562.1"/>
    <property type="molecule type" value="Genomic_DNA"/>
</dbReference>
<feature type="compositionally biased region" description="Basic and acidic residues" evidence="1">
    <location>
        <begin position="88"/>
        <end position="100"/>
    </location>
</feature>
<feature type="compositionally biased region" description="Acidic residues" evidence="1">
    <location>
        <begin position="130"/>
        <end position="140"/>
    </location>
</feature>
<proteinExistence type="predicted"/>
<evidence type="ECO:0000313" key="3">
    <source>
        <dbReference type="Proteomes" id="UP000053825"/>
    </source>
</evidence>
<reference evidence="2 3" key="1">
    <citation type="submission" date="2015-07" db="EMBL/GenBank/DDBJ databases">
        <title>The genome of Habropoda laboriosa.</title>
        <authorList>
            <person name="Pan H."/>
            <person name="Kapheim K."/>
        </authorList>
    </citation>
    <scope>NUCLEOTIDE SEQUENCE [LARGE SCALE GENOMIC DNA]</scope>
    <source>
        <strain evidence="2">0110345459</strain>
    </source>
</reference>
<feature type="compositionally biased region" description="Polar residues" evidence="1">
    <location>
        <begin position="141"/>
        <end position="150"/>
    </location>
</feature>
<dbReference type="Proteomes" id="UP000053825">
    <property type="component" value="Unassembled WGS sequence"/>
</dbReference>
<feature type="compositionally biased region" description="Basic residues" evidence="1">
    <location>
        <begin position="54"/>
        <end position="66"/>
    </location>
</feature>
<sequence>MKIDAWRRGCATSTRLSNANTGVAAYASDADGVRVIDIEGVSGRLIGVKEATKLHRAKRKKKKKRDQGREESPGLLHIHAGLKSVPGRRNECRGEKESKRGATSWIPRLFMTPEHEEKERERERERDVREEEEEEEEEEQGGSSYIQNLKSAGREKEVRTRKKRNKTVAEGQERKDGRVSRRRESSAREDHPQGRIMLGKMRLGHPLPRFLKPSHIDMTGVDEGQRGGETVKISV</sequence>
<accession>A0A0L7QY82</accession>
<feature type="compositionally biased region" description="Basic and acidic residues" evidence="1">
    <location>
        <begin position="171"/>
        <end position="193"/>
    </location>
</feature>
<keyword evidence="3" id="KW-1185">Reference proteome</keyword>
<protein>
    <submittedName>
        <fullName evidence="2">Uncharacterized protein</fullName>
    </submittedName>
</protein>
<name>A0A0L7QY82_9HYME</name>
<evidence type="ECO:0000313" key="2">
    <source>
        <dbReference type="EMBL" id="KOC63562.1"/>
    </source>
</evidence>
<dbReference type="AlphaFoldDB" id="A0A0L7QY82"/>
<feature type="compositionally biased region" description="Basic and acidic residues" evidence="1">
    <location>
        <begin position="113"/>
        <end position="129"/>
    </location>
</feature>
<organism evidence="2 3">
    <name type="scientific">Habropoda laboriosa</name>
    <dbReference type="NCBI Taxonomy" id="597456"/>
    <lineage>
        <taxon>Eukaryota</taxon>
        <taxon>Metazoa</taxon>
        <taxon>Ecdysozoa</taxon>
        <taxon>Arthropoda</taxon>
        <taxon>Hexapoda</taxon>
        <taxon>Insecta</taxon>
        <taxon>Pterygota</taxon>
        <taxon>Neoptera</taxon>
        <taxon>Endopterygota</taxon>
        <taxon>Hymenoptera</taxon>
        <taxon>Apocrita</taxon>
        <taxon>Aculeata</taxon>
        <taxon>Apoidea</taxon>
        <taxon>Anthophila</taxon>
        <taxon>Apidae</taxon>
        <taxon>Habropoda</taxon>
    </lineage>
</organism>